<accession>A0A5B7DNC8</accession>
<name>A0A5B7DNC8_PORTR</name>
<dbReference type="EMBL" id="VSRR010001170">
    <property type="protein sequence ID" value="MPC23131.1"/>
    <property type="molecule type" value="Genomic_DNA"/>
</dbReference>
<gene>
    <name evidence="1" type="ORF">E2C01_016170</name>
</gene>
<sequence>MSAVGYSFLPQPAALPLNLEYGSQDGALSPHHHHGLGCRHACLEVPPLTGIPTGLPNTLAPRLFTARYFPSRE</sequence>
<reference evidence="1 2" key="1">
    <citation type="submission" date="2019-05" db="EMBL/GenBank/DDBJ databases">
        <title>Another draft genome of Portunus trituberculatus and its Hox gene families provides insights of decapod evolution.</title>
        <authorList>
            <person name="Jeong J.-H."/>
            <person name="Song I."/>
            <person name="Kim S."/>
            <person name="Choi T."/>
            <person name="Kim D."/>
            <person name="Ryu S."/>
            <person name="Kim W."/>
        </authorList>
    </citation>
    <scope>NUCLEOTIDE SEQUENCE [LARGE SCALE GENOMIC DNA]</scope>
    <source>
        <tissue evidence="1">Muscle</tissue>
    </source>
</reference>
<comment type="caution">
    <text evidence="1">The sequence shown here is derived from an EMBL/GenBank/DDBJ whole genome shotgun (WGS) entry which is preliminary data.</text>
</comment>
<evidence type="ECO:0000313" key="2">
    <source>
        <dbReference type="Proteomes" id="UP000324222"/>
    </source>
</evidence>
<keyword evidence="2" id="KW-1185">Reference proteome</keyword>
<dbReference type="AlphaFoldDB" id="A0A5B7DNC8"/>
<dbReference type="Proteomes" id="UP000324222">
    <property type="component" value="Unassembled WGS sequence"/>
</dbReference>
<evidence type="ECO:0000313" key="1">
    <source>
        <dbReference type="EMBL" id="MPC23131.1"/>
    </source>
</evidence>
<organism evidence="1 2">
    <name type="scientific">Portunus trituberculatus</name>
    <name type="common">Swimming crab</name>
    <name type="synonym">Neptunus trituberculatus</name>
    <dbReference type="NCBI Taxonomy" id="210409"/>
    <lineage>
        <taxon>Eukaryota</taxon>
        <taxon>Metazoa</taxon>
        <taxon>Ecdysozoa</taxon>
        <taxon>Arthropoda</taxon>
        <taxon>Crustacea</taxon>
        <taxon>Multicrustacea</taxon>
        <taxon>Malacostraca</taxon>
        <taxon>Eumalacostraca</taxon>
        <taxon>Eucarida</taxon>
        <taxon>Decapoda</taxon>
        <taxon>Pleocyemata</taxon>
        <taxon>Brachyura</taxon>
        <taxon>Eubrachyura</taxon>
        <taxon>Portunoidea</taxon>
        <taxon>Portunidae</taxon>
        <taxon>Portuninae</taxon>
        <taxon>Portunus</taxon>
    </lineage>
</organism>
<proteinExistence type="predicted"/>
<protein>
    <submittedName>
        <fullName evidence="1">Uncharacterized protein</fullName>
    </submittedName>
</protein>